<comment type="cofactor">
    <cofactor evidence="1 11">
        <name>FMN</name>
        <dbReference type="ChEBI" id="CHEBI:58210"/>
    </cofactor>
</comment>
<evidence type="ECO:0000256" key="1">
    <source>
        <dbReference type="ARBA" id="ARBA00001917"/>
    </source>
</evidence>
<evidence type="ECO:0000256" key="7">
    <source>
        <dbReference type="ARBA" id="ARBA00022857"/>
    </source>
</evidence>
<feature type="binding site" evidence="11">
    <location>
        <begin position="8"/>
        <end position="9"/>
    </location>
    <ligand>
        <name>substrate</name>
    </ligand>
</feature>
<comment type="similarity">
    <text evidence="11">Belongs to the IPP isomerase type 2 family.</text>
</comment>
<keyword evidence="2 11" id="KW-0963">Cytoplasm</keyword>
<reference evidence="13" key="1">
    <citation type="submission" date="2019-11" db="EMBL/GenBank/DDBJ databases">
        <authorList>
            <person name="Feng L."/>
        </authorList>
    </citation>
    <scope>NUCLEOTIDE SEQUENCE</scope>
    <source>
        <strain evidence="13">AvaginalisLFYP127</strain>
    </source>
</reference>
<keyword evidence="7 11" id="KW-0521">NADP</keyword>
<evidence type="ECO:0000256" key="6">
    <source>
        <dbReference type="ARBA" id="ARBA00022842"/>
    </source>
</evidence>
<feature type="binding site" evidence="11">
    <location>
        <begin position="64"/>
        <end position="66"/>
    </location>
    <ligand>
        <name>FMN</name>
        <dbReference type="ChEBI" id="CHEBI:58210"/>
    </ligand>
</feature>
<keyword evidence="9 11" id="KW-0413">Isomerase</keyword>
<feature type="binding site" evidence="11">
    <location>
        <position position="121"/>
    </location>
    <ligand>
        <name>FMN</name>
        <dbReference type="ChEBI" id="CHEBI:58210"/>
    </ligand>
</feature>
<dbReference type="HAMAP" id="MF_00354">
    <property type="entry name" value="Idi_2"/>
    <property type="match status" value="1"/>
</dbReference>
<keyword evidence="4 11" id="KW-0288">FMN</keyword>
<dbReference type="RefSeq" id="WP_070605877.1">
    <property type="nucleotide sequence ID" value="NZ_CACRSW010000010.1"/>
</dbReference>
<dbReference type="PIRSF" id="PIRSF003314">
    <property type="entry name" value="IPP_isomerase"/>
    <property type="match status" value="1"/>
</dbReference>
<dbReference type="InterPro" id="IPR000262">
    <property type="entry name" value="FMN-dep_DH"/>
</dbReference>
<dbReference type="Pfam" id="PF01070">
    <property type="entry name" value="FMN_dh"/>
    <property type="match status" value="1"/>
</dbReference>
<comment type="caution">
    <text evidence="11">Lacks conserved residue(s) required for the propagation of feature annotation.</text>
</comment>
<dbReference type="GO" id="GO:0008299">
    <property type="term" value="P:isoprenoid biosynthetic process"/>
    <property type="evidence" value="ECO:0007669"/>
    <property type="project" value="UniProtKB-UniRule"/>
</dbReference>
<dbReference type="InterPro" id="IPR011179">
    <property type="entry name" value="IPdP_isomerase"/>
</dbReference>
<dbReference type="GO" id="GO:0016491">
    <property type="term" value="F:oxidoreductase activity"/>
    <property type="evidence" value="ECO:0007669"/>
    <property type="project" value="InterPro"/>
</dbReference>
<feature type="binding site" evidence="11">
    <location>
        <begin position="259"/>
        <end position="261"/>
    </location>
    <ligand>
        <name>FMN</name>
        <dbReference type="ChEBI" id="CHEBI:58210"/>
    </ligand>
</feature>
<evidence type="ECO:0000256" key="2">
    <source>
        <dbReference type="ARBA" id="ARBA00022490"/>
    </source>
</evidence>
<dbReference type="EC" id="5.3.3.2" evidence="11"/>
<evidence type="ECO:0000256" key="8">
    <source>
        <dbReference type="ARBA" id="ARBA00023229"/>
    </source>
</evidence>
<evidence type="ECO:0000256" key="5">
    <source>
        <dbReference type="ARBA" id="ARBA00022723"/>
    </source>
</evidence>
<accession>A0A6N2SBD7</accession>
<protein>
    <recommendedName>
        <fullName evidence="11">Isopentenyl-diphosphate delta-isomerase</fullName>
        <shortName evidence="11">IPP isomerase</shortName>
        <ecNumber evidence="11">5.3.3.2</ecNumber>
    </recommendedName>
    <alternativeName>
        <fullName evidence="11">Isopentenyl diphosphate:dimethylallyl diphosphate isomerase</fullName>
    </alternativeName>
    <alternativeName>
        <fullName evidence="11">Isopentenyl pyrophosphate isomerase</fullName>
    </alternativeName>
    <alternativeName>
        <fullName evidence="11">Type 2 isopentenyl diphosphate isomerase</fullName>
        <shortName evidence="11">IDI-2</shortName>
    </alternativeName>
</protein>
<dbReference type="SUPFAM" id="SSF51395">
    <property type="entry name" value="FMN-linked oxidoreductases"/>
    <property type="match status" value="1"/>
</dbReference>
<dbReference type="PANTHER" id="PTHR43665:SF1">
    <property type="entry name" value="ISOPENTENYL-DIPHOSPHATE DELTA-ISOMERASE"/>
    <property type="match status" value="1"/>
</dbReference>
<evidence type="ECO:0000256" key="3">
    <source>
        <dbReference type="ARBA" id="ARBA00022630"/>
    </source>
</evidence>
<feature type="domain" description="FMN-dependent dehydrogenase" evidence="12">
    <location>
        <begin position="156"/>
        <end position="323"/>
    </location>
</feature>
<feature type="binding site" evidence="11">
    <location>
        <position position="94"/>
    </location>
    <ligand>
        <name>FMN</name>
        <dbReference type="ChEBI" id="CHEBI:58210"/>
    </ligand>
</feature>
<feature type="binding site" evidence="11">
    <location>
        <position position="152"/>
    </location>
    <ligand>
        <name>Mg(2+)</name>
        <dbReference type="ChEBI" id="CHEBI:18420"/>
    </ligand>
</feature>
<keyword evidence="3 11" id="KW-0285">Flavoprotein</keyword>
<keyword evidence="8 11" id="KW-0414">Isoprene biosynthesis</keyword>
<feature type="binding site" evidence="11">
    <location>
        <begin position="280"/>
        <end position="281"/>
    </location>
    <ligand>
        <name>FMN</name>
        <dbReference type="ChEBI" id="CHEBI:58210"/>
    </ligand>
</feature>
<gene>
    <name evidence="11 13" type="primary">fni</name>
    <name evidence="13" type="ORF">AVLFYP127_01769</name>
</gene>
<dbReference type="GO" id="GO:0070402">
    <property type="term" value="F:NADPH binding"/>
    <property type="evidence" value="ECO:0007669"/>
    <property type="project" value="UniProtKB-UniRule"/>
</dbReference>
<dbReference type="PANTHER" id="PTHR43665">
    <property type="entry name" value="ISOPENTENYL-DIPHOSPHATE DELTA-ISOMERASE"/>
    <property type="match status" value="1"/>
</dbReference>
<comment type="function">
    <text evidence="11">Involved in the biosynthesis of isoprenoids. Catalyzes the 1,3-allylic rearrangement of the homoallylic substrate isopentenyl (IPP) to its allylic isomer, dimethylallyl diphosphate (DMAPP).</text>
</comment>
<dbReference type="AlphaFoldDB" id="A0A6N2SBD7"/>
<dbReference type="InterPro" id="IPR013785">
    <property type="entry name" value="Aldolase_TIM"/>
</dbReference>
<keyword evidence="6 11" id="KW-0460">Magnesium</keyword>
<name>A0A6N2SBD7_9FIRM</name>
<evidence type="ECO:0000256" key="9">
    <source>
        <dbReference type="ARBA" id="ARBA00023235"/>
    </source>
</evidence>
<comment type="subunit">
    <text evidence="10 11">Homooctamer. Dimer of tetramers.</text>
</comment>
<dbReference type="GO" id="GO:0004452">
    <property type="term" value="F:isopentenyl-diphosphate delta-isomerase activity"/>
    <property type="evidence" value="ECO:0007669"/>
    <property type="project" value="UniProtKB-UniRule"/>
</dbReference>
<feature type="binding site" evidence="11">
    <location>
        <position position="151"/>
    </location>
    <ligand>
        <name>substrate</name>
    </ligand>
</feature>
<evidence type="ECO:0000256" key="4">
    <source>
        <dbReference type="ARBA" id="ARBA00022643"/>
    </source>
</evidence>
<evidence type="ECO:0000256" key="11">
    <source>
        <dbReference type="HAMAP-Rule" id="MF_00354"/>
    </source>
</evidence>
<feature type="binding site" evidence="11">
    <location>
        <position position="213"/>
    </location>
    <ligand>
        <name>FMN</name>
        <dbReference type="ChEBI" id="CHEBI:58210"/>
    </ligand>
</feature>
<comment type="catalytic activity">
    <reaction evidence="11">
        <text>isopentenyl diphosphate = dimethylallyl diphosphate</text>
        <dbReference type="Rhea" id="RHEA:23284"/>
        <dbReference type="ChEBI" id="CHEBI:57623"/>
        <dbReference type="ChEBI" id="CHEBI:128769"/>
        <dbReference type="EC" id="5.3.3.2"/>
    </reaction>
</comment>
<comment type="cofactor">
    <cofactor evidence="11">
        <name>NADPH</name>
        <dbReference type="ChEBI" id="CHEBI:57783"/>
    </cofactor>
</comment>
<comment type="subcellular location">
    <subcellularLocation>
        <location evidence="11">Cytoplasm</location>
    </subcellularLocation>
</comment>
<sequence length="339" mass="38180">MDEKRRERKDEHIENYLRSEFKSKTLLNNVYVEHNALSNVNFDEIDTSIEFMGNKISMPVMVNAMTGGTEISEDINEDLSNICRELNIPMAVGSESIAIKDKDSRESFSLLKDKNVIKIGNLGWENKIENFEFAKDLIGASAMQAHLNIAQELVMDEGERDFSKNFENLANISKNISVPLIVKEVGFGMSKEVGQKLLDIGVKYIDVAGKGGTNFIEIEDMRIFDKDYSEFYSWGIPTAKSILDVRSLSDDFFLIASGGIRNSSDVCKSLIIGADMCAISGEVLSFLLRGDYDYAIKYLKELNTKIKIFMALVGVKNIEELKKVPYKLTGRLKELVDEN</sequence>
<dbReference type="Gene3D" id="3.20.20.70">
    <property type="entry name" value="Aldolase class I"/>
    <property type="match status" value="1"/>
</dbReference>
<dbReference type="CDD" id="cd02811">
    <property type="entry name" value="IDI-2_FMN"/>
    <property type="match status" value="1"/>
</dbReference>
<dbReference type="EMBL" id="CACRSW010000010">
    <property type="protein sequence ID" value="VYS89531.1"/>
    <property type="molecule type" value="Genomic_DNA"/>
</dbReference>
<dbReference type="GO" id="GO:0005737">
    <property type="term" value="C:cytoplasm"/>
    <property type="evidence" value="ECO:0007669"/>
    <property type="project" value="UniProtKB-SubCell"/>
</dbReference>
<evidence type="ECO:0000256" key="10">
    <source>
        <dbReference type="ARBA" id="ARBA00025810"/>
    </source>
</evidence>
<dbReference type="GO" id="GO:0000287">
    <property type="term" value="F:magnesium ion binding"/>
    <property type="evidence" value="ECO:0007669"/>
    <property type="project" value="UniProtKB-UniRule"/>
</dbReference>
<comment type="cofactor">
    <cofactor evidence="11">
        <name>Mg(2+)</name>
        <dbReference type="ChEBI" id="CHEBI:18420"/>
    </cofactor>
</comment>
<feature type="binding site" evidence="11">
    <location>
        <position position="183"/>
    </location>
    <ligand>
        <name>FMN</name>
        <dbReference type="ChEBI" id="CHEBI:58210"/>
    </ligand>
</feature>
<dbReference type="GO" id="GO:0010181">
    <property type="term" value="F:FMN binding"/>
    <property type="evidence" value="ECO:0007669"/>
    <property type="project" value="UniProtKB-UniRule"/>
</dbReference>
<evidence type="ECO:0000313" key="13">
    <source>
        <dbReference type="EMBL" id="VYS89531.1"/>
    </source>
</evidence>
<keyword evidence="5 11" id="KW-0479">Metal-binding</keyword>
<evidence type="ECO:0000259" key="12">
    <source>
        <dbReference type="Pfam" id="PF01070"/>
    </source>
</evidence>
<dbReference type="NCBIfam" id="TIGR02151">
    <property type="entry name" value="IPP_isom_2"/>
    <property type="match status" value="1"/>
</dbReference>
<proteinExistence type="inferred from homology"/>
<organism evidence="13">
    <name type="scientific">Anaerococcus vaginalis</name>
    <dbReference type="NCBI Taxonomy" id="33037"/>
    <lineage>
        <taxon>Bacteria</taxon>
        <taxon>Bacillati</taxon>
        <taxon>Bacillota</taxon>
        <taxon>Tissierellia</taxon>
        <taxon>Tissierellales</taxon>
        <taxon>Peptoniphilaceae</taxon>
        <taxon>Anaerococcus</taxon>
    </lineage>
</organism>